<dbReference type="SUPFAM" id="SSF48179">
    <property type="entry name" value="6-phosphogluconate dehydrogenase C-terminal domain-like"/>
    <property type="match status" value="1"/>
</dbReference>
<dbReference type="InterPro" id="IPR036291">
    <property type="entry name" value="NAD(P)-bd_dom_sf"/>
</dbReference>
<name>A0ABV5YYM1_9ACTN</name>
<proteinExistence type="predicted"/>
<keyword evidence="3" id="KW-1185">Reference proteome</keyword>
<accession>A0ABV5YYM1</accession>
<dbReference type="Gene3D" id="3.40.50.720">
    <property type="entry name" value="NAD(P)-binding Rossmann-like Domain"/>
    <property type="match status" value="1"/>
</dbReference>
<dbReference type="InterPro" id="IPR008927">
    <property type="entry name" value="6-PGluconate_DH-like_C_sf"/>
</dbReference>
<dbReference type="Pfam" id="PF09130">
    <property type="entry name" value="DUF1932"/>
    <property type="match status" value="1"/>
</dbReference>
<dbReference type="EMBL" id="JBHLZP010000963">
    <property type="protein sequence ID" value="MFB9840188.1"/>
    <property type="molecule type" value="Genomic_DNA"/>
</dbReference>
<dbReference type="InterPro" id="IPR013328">
    <property type="entry name" value="6PGD_dom2"/>
</dbReference>
<organism evidence="2 3">
    <name type="scientific">Actinoallomurus acaciae</name>
    <dbReference type="NCBI Taxonomy" id="502577"/>
    <lineage>
        <taxon>Bacteria</taxon>
        <taxon>Bacillati</taxon>
        <taxon>Actinomycetota</taxon>
        <taxon>Actinomycetes</taxon>
        <taxon>Streptosporangiales</taxon>
        <taxon>Thermomonosporaceae</taxon>
        <taxon>Actinoallomurus</taxon>
    </lineage>
</organism>
<feature type="domain" description="Phosphogluconate dehydrogenase NAD-binding putative C-terminal" evidence="1">
    <location>
        <begin position="194"/>
        <end position="262"/>
    </location>
</feature>
<evidence type="ECO:0000313" key="2">
    <source>
        <dbReference type="EMBL" id="MFB9840188.1"/>
    </source>
</evidence>
<reference evidence="2 3" key="1">
    <citation type="submission" date="2024-09" db="EMBL/GenBank/DDBJ databases">
        <authorList>
            <person name="Sun Q."/>
            <person name="Mori K."/>
        </authorList>
    </citation>
    <scope>NUCLEOTIDE SEQUENCE [LARGE SCALE GENOMIC DNA]</scope>
    <source>
        <strain evidence="2 3">TBRC 0563</strain>
    </source>
</reference>
<comment type="caution">
    <text evidence="2">The sequence shown here is derived from an EMBL/GenBank/DDBJ whole genome shotgun (WGS) entry which is preliminary data.</text>
</comment>
<evidence type="ECO:0000313" key="3">
    <source>
        <dbReference type="Proteomes" id="UP001589627"/>
    </source>
</evidence>
<dbReference type="SUPFAM" id="SSF51735">
    <property type="entry name" value="NAD(P)-binding Rossmann-fold domains"/>
    <property type="match status" value="1"/>
</dbReference>
<protein>
    <submittedName>
        <fullName evidence="2">DUF1932 domain-containing protein</fullName>
    </submittedName>
</protein>
<dbReference type="RefSeq" id="WP_378213407.1">
    <property type="nucleotide sequence ID" value="NZ_JBHLZP010000963.1"/>
</dbReference>
<dbReference type="Proteomes" id="UP001589627">
    <property type="component" value="Unassembled WGS sequence"/>
</dbReference>
<dbReference type="InterPro" id="IPR015814">
    <property type="entry name" value="Pgluconate_DH_NAD-bd_C"/>
</dbReference>
<evidence type="ECO:0000259" key="1">
    <source>
        <dbReference type="Pfam" id="PF09130"/>
    </source>
</evidence>
<dbReference type="Gene3D" id="1.10.1040.10">
    <property type="entry name" value="N-(1-d-carboxylethyl)-l-norvaline Dehydrogenase, domain 2"/>
    <property type="match status" value="1"/>
</dbReference>
<gene>
    <name evidence="2" type="ORF">ACFFNX_49380</name>
</gene>
<sequence>MGAERSPVTVGLLHPGRMGAAVGRLAARAGHRVLWCPDGRSAASAARAEEAGLVRADGLGALIAEAEIVVSLCPPAVAEEVARQVAGAGFGGVFVEANAIRPARVRRIAGLFPRADVVDGCVIGPPPSGRTGARLYLSGAAGHTGPVAGLFAGDGPIEAITIDGGIGQASALKMAYGSFNKAASALAAVSLALADTYGVSDHLLVEARRLAHDHLAAPEHLSRVAARAWRWAPEMEEAAATMEEAGLPGESARGAAAVFRRWDGDRDDFDIALPDALRHLRTDRDPEA</sequence>